<keyword evidence="2" id="KW-1185">Reference proteome</keyword>
<evidence type="ECO:0000313" key="1">
    <source>
        <dbReference type="EMBL" id="KAJ7624424.1"/>
    </source>
</evidence>
<dbReference type="EMBL" id="JARKIF010000013">
    <property type="protein sequence ID" value="KAJ7624424.1"/>
    <property type="molecule type" value="Genomic_DNA"/>
</dbReference>
<proteinExistence type="predicted"/>
<evidence type="ECO:0000313" key="2">
    <source>
        <dbReference type="Proteomes" id="UP001221142"/>
    </source>
</evidence>
<dbReference type="AlphaFoldDB" id="A0AAD7BLM2"/>
<protein>
    <submittedName>
        <fullName evidence="1">Uncharacterized protein</fullName>
    </submittedName>
</protein>
<sequence>MSFFSFSPELEHTIWIKPSETQGVFPLPVPPTEWMEAEIALTCTVPGPLAEARLVKAFEDSLTCYPHASGRLRRRGDSWAIAHGARGVPLTFMTTNEPFNHYEYLDSPPPRVVDSCVGAGDEASGAQWDDPLLRLRVTFCRTTNETTIGWSSSRMIGDAEFVYGFMHSLSQHYQHKSVCVLDRHTPSSASSFTLPVFELLAAATLAAQPELTPDEEHQLHDAILEALAPRNPSLNSTPSPRSPSKINLSKKWHFGYGAERTRVCLYGDNAEVGYLRYFTAPPIKLRDGVWESYDSDSNTEGVRVAGKEKGLVDNEEDQELVPQSFPRSETWGENVARARGREGERAKL</sequence>
<gene>
    <name evidence="1" type="ORF">FB45DRAFT_923372</name>
</gene>
<comment type="caution">
    <text evidence="1">The sequence shown here is derived from an EMBL/GenBank/DDBJ whole genome shotgun (WGS) entry which is preliminary data.</text>
</comment>
<dbReference type="Proteomes" id="UP001221142">
    <property type="component" value="Unassembled WGS sequence"/>
</dbReference>
<dbReference type="Gene3D" id="3.30.559.10">
    <property type="entry name" value="Chloramphenicol acetyltransferase-like domain"/>
    <property type="match status" value="1"/>
</dbReference>
<dbReference type="InterPro" id="IPR023213">
    <property type="entry name" value="CAT-like_dom_sf"/>
</dbReference>
<reference evidence="1" key="1">
    <citation type="submission" date="2023-03" db="EMBL/GenBank/DDBJ databases">
        <title>Massive genome expansion in bonnet fungi (Mycena s.s.) driven by repeated elements and novel gene families across ecological guilds.</title>
        <authorList>
            <consortium name="Lawrence Berkeley National Laboratory"/>
            <person name="Harder C.B."/>
            <person name="Miyauchi S."/>
            <person name="Viragh M."/>
            <person name="Kuo A."/>
            <person name="Thoen E."/>
            <person name="Andreopoulos B."/>
            <person name="Lu D."/>
            <person name="Skrede I."/>
            <person name="Drula E."/>
            <person name="Henrissat B."/>
            <person name="Morin E."/>
            <person name="Kohler A."/>
            <person name="Barry K."/>
            <person name="LaButti K."/>
            <person name="Morin E."/>
            <person name="Salamov A."/>
            <person name="Lipzen A."/>
            <person name="Mereny Z."/>
            <person name="Hegedus B."/>
            <person name="Baldrian P."/>
            <person name="Stursova M."/>
            <person name="Weitz H."/>
            <person name="Taylor A."/>
            <person name="Grigoriev I.V."/>
            <person name="Nagy L.G."/>
            <person name="Martin F."/>
            <person name="Kauserud H."/>
        </authorList>
    </citation>
    <scope>NUCLEOTIDE SEQUENCE</scope>
    <source>
        <strain evidence="1">9284</strain>
    </source>
</reference>
<name>A0AAD7BLM2_9AGAR</name>
<accession>A0AAD7BLM2</accession>
<organism evidence="1 2">
    <name type="scientific">Roridomyces roridus</name>
    <dbReference type="NCBI Taxonomy" id="1738132"/>
    <lineage>
        <taxon>Eukaryota</taxon>
        <taxon>Fungi</taxon>
        <taxon>Dikarya</taxon>
        <taxon>Basidiomycota</taxon>
        <taxon>Agaricomycotina</taxon>
        <taxon>Agaricomycetes</taxon>
        <taxon>Agaricomycetidae</taxon>
        <taxon>Agaricales</taxon>
        <taxon>Marasmiineae</taxon>
        <taxon>Mycenaceae</taxon>
        <taxon>Roridomyces</taxon>
    </lineage>
</organism>